<name>A0ABT7Y0B6_9VIBR</name>
<gene>
    <name evidence="1" type="ORF">QWJ08_08420</name>
</gene>
<comment type="caution">
    <text evidence="1">The sequence shown here is derived from an EMBL/GenBank/DDBJ whole genome shotgun (WGS) entry which is preliminary data.</text>
</comment>
<evidence type="ECO:0000313" key="1">
    <source>
        <dbReference type="EMBL" id="MDN2481415.1"/>
    </source>
</evidence>
<evidence type="ECO:0000313" key="2">
    <source>
        <dbReference type="Proteomes" id="UP001169719"/>
    </source>
</evidence>
<keyword evidence="2" id="KW-1185">Reference proteome</keyword>
<organism evidence="1 2">
    <name type="scientific">Vibrio agarivorans</name>
    <dbReference type="NCBI Taxonomy" id="153622"/>
    <lineage>
        <taxon>Bacteria</taxon>
        <taxon>Pseudomonadati</taxon>
        <taxon>Pseudomonadota</taxon>
        <taxon>Gammaproteobacteria</taxon>
        <taxon>Vibrionales</taxon>
        <taxon>Vibrionaceae</taxon>
        <taxon>Vibrio</taxon>
    </lineage>
</organism>
<reference evidence="1" key="1">
    <citation type="submission" date="2024-05" db="EMBL/GenBank/DDBJ databases">
        <title>Genome Sequences of Four Agar- Degrading Marine Bacteria.</title>
        <authorList>
            <person name="Phillips E.K."/>
            <person name="Shaffer J.C."/>
            <person name="Henson M.W."/>
            <person name="Temperton B."/>
            <person name="Thrash C.J."/>
            <person name="Martin M.O."/>
        </authorList>
    </citation>
    <scope>NUCLEOTIDE SEQUENCE</scope>
    <source>
        <strain evidence="1">EKP203</strain>
    </source>
</reference>
<dbReference type="EMBL" id="JAUEOZ010000001">
    <property type="protein sequence ID" value="MDN2481415.1"/>
    <property type="molecule type" value="Genomic_DNA"/>
</dbReference>
<sequence length="73" mass="7995">MSMTKDSLRGAVMNDLMKKVDSHDEQKEMLGTVTFIDLNGNPMCIEGVTEDSAEQIGVKYGLSGSWVPMKGEL</sequence>
<dbReference type="Proteomes" id="UP001169719">
    <property type="component" value="Unassembled WGS sequence"/>
</dbReference>
<dbReference type="RefSeq" id="WP_289961529.1">
    <property type="nucleotide sequence ID" value="NZ_JAUEOZ010000001.1"/>
</dbReference>
<protein>
    <submittedName>
        <fullName evidence="1">Uncharacterized protein</fullName>
    </submittedName>
</protein>
<accession>A0ABT7Y0B6</accession>
<proteinExistence type="predicted"/>